<sequence>MAPKKSDIVLEIEEIAHPREVLPENVSTQPIVTAENAVSTSLADYIDHICKQPLDTEKRYIVLDVHGSDVTQFCTFDAEKADEEVPSESTQSVSVTEMPTDAPHVVEEMHVGLHVNISPDQDKPIDAVSKVEIPVTTQGTQQILTCMLINGSGRIKMPVVEQT</sequence>
<proteinExistence type="predicted"/>
<dbReference type="Proteomes" id="UP001460270">
    <property type="component" value="Unassembled WGS sequence"/>
</dbReference>
<accession>A0AAW0MXH3</accession>
<evidence type="ECO:0000313" key="1">
    <source>
        <dbReference type="EMBL" id="KAK7884445.1"/>
    </source>
</evidence>
<gene>
    <name evidence="1" type="ORF">WMY93_027568</name>
</gene>
<name>A0AAW0MXH3_9GOBI</name>
<dbReference type="AlphaFoldDB" id="A0AAW0MXH3"/>
<comment type="caution">
    <text evidence="1">The sequence shown here is derived from an EMBL/GenBank/DDBJ whole genome shotgun (WGS) entry which is preliminary data.</text>
</comment>
<evidence type="ECO:0000313" key="2">
    <source>
        <dbReference type="Proteomes" id="UP001460270"/>
    </source>
</evidence>
<protein>
    <submittedName>
        <fullName evidence="1">Uncharacterized protein</fullName>
    </submittedName>
</protein>
<keyword evidence="2" id="KW-1185">Reference proteome</keyword>
<dbReference type="EMBL" id="JBBPFD010000020">
    <property type="protein sequence ID" value="KAK7884445.1"/>
    <property type="molecule type" value="Genomic_DNA"/>
</dbReference>
<organism evidence="1 2">
    <name type="scientific">Mugilogobius chulae</name>
    <name type="common">yellowstripe goby</name>
    <dbReference type="NCBI Taxonomy" id="88201"/>
    <lineage>
        <taxon>Eukaryota</taxon>
        <taxon>Metazoa</taxon>
        <taxon>Chordata</taxon>
        <taxon>Craniata</taxon>
        <taxon>Vertebrata</taxon>
        <taxon>Euteleostomi</taxon>
        <taxon>Actinopterygii</taxon>
        <taxon>Neopterygii</taxon>
        <taxon>Teleostei</taxon>
        <taxon>Neoteleostei</taxon>
        <taxon>Acanthomorphata</taxon>
        <taxon>Gobiaria</taxon>
        <taxon>Gobiiformes</taxon>
        <taxon>Gobioidei</taxon>
        <taxon>Gobiidae</taxon>
        <taxon>Gobionellinae</taxon>
        <taxon>Mugilogobius</taxon>
    </lineage>
</organism>
<reference evidence="2" key="1">
    <citation type="submission" date="2024-04" db="EMBL/GenBank/DDBJ databases">
        <title>Salinicola lusitanus LLJ914,a marine bacterium isolated from the Okinawa Trough.</title>
        <authorList>
            <person name="Li J."/>
        </authorList>
    </citation>
    <scope>NUCLEOTIDE SEQUENCE [LARGE SCALE GENOMIC DNA]</scope>
</reference>